<dbReference type="PROSITE" id="PS51857">
    <property type="entry name" value="CSD_2"/>
    <property type="match status" value="1"/>
</dbReference>
<name>A0A6B0YVN6_9CHLR</name>
<evidence type="ECO:0000256" key="1">
    <source>
        <dbReference type="ARBA" id="ARBA00004496"/>
    </source>
</evidence>
<dbReference type="PROSITE" id="PS00352">
    <property type="entry name" value="CSD_1"/>
    <property type="match status" value="1"/>
</dbReference>
<sequence>MSETVVGTVKWFSDQKGYGFIAREDGPDVFVHFSAIQSEGFRSLAEGDQVEFVIEDGPKGPAASNVVRRQSVA</sequence>
<dbReference type="SUPFAM" id="SSF50249">
    <property type="entry name" value="Nucleic acid-binding proteins"/>
    <property type="match status" value="1"/>
</dbReference>
<dbReference type="SMART" id="SM00357">
    <property type="entry name" value="CSP"/>
    <property type="match status" value="1"/>
</dbReference>
<protein>
    <submittedName>
        <fullName evidence="5">Cold shock domain-containing protein</fullName>
    </submittedName>
</protein>
<dbReference type="FunFam" id="2.40.50.140:FF:000006">
    <property type="entry name" value="Cold shock protein CspC"/>
    <property type="match status" value="1"/>
</dbReference>
<organism evidence="5">
    <name type="scientific">Caldilineaceae bacterium SB0664_bin_27</name>
    <dbReference type="NCBI Taxonomy" id="2605260"/>
    <lineage>
        <taxon>Bacteria</taxon>
        <taxon>Bacillati</taxon>
        <taxon>Chloroflexota</taxon>
        <taxon>Caldilineae</taxon>
        <taxon>Caldilineales</taxon>
        <taxon>Caldilineaceae</taxon>
    </lineage>
</organism>
<gene>
    <name evidence="5" type="ORF">F4Y42_17315</name>
</gene>
<reference evidence="5" key="1">
    <citation type="submission" date="2019-09" db="EMBL/GenBank/DDBJ databases">
        <title>Characterisation of the sponge microbiome using genome-centric metagenomics.</title>
        <authorList>
            <person name="Engelberts J.P."/>
            <person name="Robbins S.J."/>
            <person name="De Goeij J.M."/>
            <person name="Aranda M."/>
            <person name="Bell S.C."/>
            <person name="Webster N.S."/>
        </authorList>
    </citation>
    <scope>NUCLEOTIDE SEQUENCE</scope>
    <source>
        <strain evidence="5">SB0664_bin_27</strain>
    </source>
</reference>
<dbReference type="InterPro" id="IPR050181">
    <property type="entry name" value="Cold_shock_domain"/>
</dbReference>
<dbReference type="GO" id="GO:0005737">
    <property type="term" value="C:cytoplasm"/>
    <property type="evidence" value="ECO:0007669"/>
    <property type="project" value="UniProtKB-SubCell"/>
</dbReference>
<dbReference type="PRINTS" id="PR00050">
    <property type="entry name" value="COLDSHOCK"/>
</dbReference>
<dbReference type="PIRSF" id="PIRSF002599">
    <property type="entry name" value="Cold_shock_A"/>
    <property type="match status" value="1"/>
</dbReference>
<accession>A0A6B0YVN6</accession>
<dbReference type="GO" id="GO:0003676">
    <property type="term" value="F:nucleic acid binding"/>
    <property type="evidence" value="ECO:0007669"/>
    <property type="project" value="InterPro"/>
</dbReference>
<evidence type="ECO:0000256" key="3">
    <source>
        <dbReference type="RuleBase" id="RU000408"/>
    </source>
</evidence>
<dbReference type="PANTHER" id="PTHR11544">
    <property type="entry name" value="COLD SHOCK DOMAIN CONTAINING PROTEINS"/>
    <property type="match status" value="1"/>
</dbReference>
<dbReference type="InterPro" id="IPR019844">
    <property type="entry name" value="CSD_CS"/>
</dbReference>
<keyword evidence="2" id="KW-0963">Cytoplasm</keyword>
<feature type="domain" description="CSD" evidence="4">
    <location>
        <begin position="4"/>
        <end position="68"/>
    </location>
</feature>
<dbReference type="InterPro" id="IPR012340">
    <property type="entry name" value="NA-bd_OB-fold"/>
</dbReference>
<evidence type="ECO:0000259" key="4">
    <source>
        <dbReference type="PROSITE" id="PS51857"/>
    </source>
</evidence>
<dbReference type="InterPro" id="IPR002059">
    <property type="entry name" value="CSP_DNA-bd"/>
</dbReference>
<comment type="subcellular location">
    <subcellularLocation>
        <location evidence="1 3">Cytoplasm</location>
    </subcellularLocation>
</comment>
<dbReference type="EMBL" id="VXRG01000141">
    <property type="protein sequence ID" value="MXY95204.1"/>
    <property type="molecule type" value="Genomic_DNA"/>
</dbReference>
<dbReference type="AlphaFoldDB" id="A0A6B0YVN6"/>
<comment type="caution">
    <text evidence="5">The sequence shown here is derived from an EMBL/GenBank/DDBJ whole genome shotgun (WGS) entry which is preliminary data.</text>
</comment>
<dbReference type="CDD" id="cd04458">
    <property type="entry name" value="CSP_CDS"/>
    <property type="match status" value="1"/>
</dbReference>
<evidence type="ECO:0000313" key="5">
    <source>
        <dbReference type="EMBL" id="MXY95204.1"/>
    </source>
</evidence>
<dbReference type="InterPro" id="IPR012156">
    <property type="entry name" value="Cold_shock_CspA"/>
</dbReference>
<evidence type="ECO:0000256" key="2">
    <source>
        <dbReference type="ARBA" id="ARBA00022490"/>
    </source>
</evidence>
<dbReference type="Gene3D" id="2.40.50.140">
    <property type="entry name" value="Nucleic acid-binding proteins"/>
    <property type="match status" value="1"/>
</dbReference>
<dbReference type="Pfam" id="PF00313">
    <property type="entry name" value="CSD"/>
    <property type="match status" value="1"/>
</dbReference>
<proteinExistence type="predicted"/>
<dbReference type="InterPro" id="IPR011129">
    <property type="entry name" value="CSD"/>
</dbReference>